<dbReference type="SUPFAM" id="SSF55979">
    <property type="entry name" value="DNA clamp"/>
    <property type="match status" value="3"/>
</dbReference>
<sequence>MHFTIEKDVFLKGLSRIQGIVEKRNTIPILANVLLETRDGVLTLTATDLEVGMRSSYPVSTKLPGKVTVAAKKLFEIIKELPEAELSFLAKDNNWIEIRAGKALFNIVGLSADEFPYFPEPSQEQFFPIKGSLLKEMIEKTLFSISADESKYNLNGIFFKTITDNETTFLRMVATDGHRLSMIQRQIQNLKIDELEKGVIFPRKGIQELKKLAEDGDNDLMIGFMENNSVIKKDQTVVIMRLVDGEFPDYNRVIPKTNEYIVLISRDIFIHSLRRMSILSNEKSRGIKMLIKKDILEISSSNPEIGDAKEDLFIDYQGPEISIGFNAKYILDILQIQNEEKIQILLKDNLSPGLIRPEKDSDYTAVVMPMRL</sequence>
<keyword evidence="6 10" id="KW-0548">Nucleotidyltransferase</keyword>
<dbReference type="GO" id="GO:0009360">
    <property type="term" value="C:DNA polymerase III complex"/>
    <property type="evidence" value="ECO:0007669"/>
    <property type="project" value="InterPro"/>
</dbReference>
<dbReference type="CDD" id="cd00140">
    <property type="entry name" value="beta_clamp"/>
    <property type="match status" value="1"/>
</dbReference>
<keyword evidence="4 10" id="KW-0963">Cytoplasm</keyword>
<dbReference type="GO" id="GO:0005737">
    <property type="term" value="C:cytoplasm"/>
    <property type="evidence" value="ECO:0007669"/>
    <property type="project" value="UniProtKB-SubCell"/>
</dbReference>
<dbReference type="Proteomes" id="UP000057158">
    <property type="component" value="Chromosome"/>
</dbReference>
<dbReference type="PATRIC" id="fig|1603606.3.peg.3"/>
<proteinExistence type="inferred from homology"/>
<name>A0A0M4CTU3_9BACT</name>
<evidence type="ECO:0000256" key="9">
    <source>
        <dbReference type="ARBA" id="ARBA00023125"/>
    </source>
</evidence>
<evidence type="ECO:0000256" key="8">
    <source>
        <dbReference type="ARBA" id="ARBA00022932"/>
    </source>
</evidence>
<dbReference type="EMBL" id="CP010802">
    <property type="protein sequence ID" value="ALC14804.1"/>
    <property type="molecule type" value="Genomic_DNA"/>
</dbReference>
<dbReference type="InterPro" id="IPR022637">
    <property type="entry name" value="DNA_polIII_beta_cen"/>
</dbReference>
<dbReference type="InterPro" id="IPR022634">
    <property type="entry name" value="DNA_polIII_beta_N"/>
</dbReference>
<accession>A0A0M4CTU3</accession>
<dbReference type="GO" id="GO:0008408">
    <property type="term" value="F:3'-5' exonuclease activity"/>
    <property type="evidence" value="ECO:0007669"/>
    <property type="project" value="InterPro"/>
</dbReference>
<dbReference type="GO" id="GO:0003677">
    <property type="term" value="F:DNA binding"/>
    <property type="evidence" value="ECO:0007669"/>
    <property type="project" value="UniProtKB-UniRule"/>
</dbReference>
<dbReference type="AlphaFoldDB" id="A0A0M4CTU3"/>
<feature type="domain" description="DNA polymerase III beta sliding clamp N-terminal" evidence="11">
    <location>
        <begin position="1"/>
        <end position="118"/>
    </location>
</feature>
<protein>
    <recommendedName>
        <fullName evidence="3 10">Beta sliding clamp</fullName>
    </recommendedName>
</protein>
<evidence type="ECO:0000256" key="7">
    <source>
        <dbReference type="ARBA" id="ARBA00022705"/>
    </source>
</evidence>
<dbReference type="Pfam" id="PF00712">
    <property type="entry name" value="DNA_pol3_beta"/>
    <property type="match status" value="1"/>
</dbReference>
<dbReference type="Pfam" id="PF02767">
    <property type="entry name" value="DNA_pol3_beta_2"/>
    <property type="match status" value="1"/>
</dbReference>
<dbReference type="Gene3D" id="3.70.10.10">
    <property type="match status" value="1"/>
</dbReference>
<dbReference type="GO" id="GO:0003887">
    <property type="term" value="F:DNA-directed DNA polymerase activity"/>
    <property type="evidence" value="ECO:0007669"/>
    <property type="project" value="UniProtKB-UniRule"/>
</dbReference>
<dbReference type="Gene3D" id="3.10.150.10">
    <property type="entry name" value="DNA Polymerase III, subunit A, domain 2"/>
    <property type="match status" value="1"/>
</dbReference>
<keyword evidence="9" id="KW-0238">DNA-binding</keyword>
<evidence type="ECO:0000313" key="14">
    <source>
        <dbReference type="EMBL" id="ALC14804.1"/>
    </source>
</evidence>
<keyword evidence="5 10" id="KW-0808">Transferase</keyword>
<comment type="subunit">
    <text evidence="10">Forms a ring-shaped head-to-tail homodimer around DNA.</text>
</comment>
<dbReference type="NCBIfam" id="TIGR00663">
    <property type="entry name" value="dnan"/>
    <property type="match status" value="1"/>
</dbReference>
<evidence type="ECO:0000259" key="12">
    <source>
        <dbReference type="Pfam" id="PF02767"/>
    </source>
</evidence>
<reference evidence="14 15" key="1">
    <citation type="submission" date="2015-07" db="EMBL/GenBank/DDBJ databases">
        <title>Isolation and Genomic Characterization of a Novel Halophilic Metal-Reducing Deltaproteobacterium from the Deep Subsurface.</title>
        <authorList>
            <person name="Badalamenti J.P."/>
            <person name="Summers Z.M."/>
            <person name="Gralnick J.A."/>
            <person name="Bond D.R."/>
        </authorList>
    </citation>
    <scope>NUCLEOTIDE SEQUENCE [LARGE SCALE GENOMIC DNA]</scope>
    <source>
        <strain evidence="14 15">WTL</strain>
    </source>
</reference>
<keyword evidence="8 10" id="KW-0239">DNA-directed DNA polymerase</keyword>
<evidence type="ECO:0000256" key="4">
    <source>
        <dbReference type="ARBA" id="ARBA00022490"/>
    </source>
</evidence>
<keyword evidence="7 10" id="KW-0235">DNA replication</keyword>
<dbReference type="SMART" id="SM00480">
    <property type="entry name" value="POL3Bc"/>
    <property type="match status" value="1"/>
</dbReference>
<evidence type="ECO:0000259" key="11">
    <source>
        <dbReference type="Pfam" id="PF00712"/>
    </source>
</evidence>
<dbReference type="InterPro" id="IPR001001">
    <property type="entry name" value="DNA_polIII_beta"/>
</dbReference>
<evidence type="ECO:0000256" key="1">
    <source>
        <dbReference type="ARBA" id="ARBA00004496"/>
    </source>
</evidence>
<dbReference type="GO" id="GO:0006271">
    <property type="term" value="P:DNA strand elongation involved in DNA replication"/>
    <property type="evidence" value="ECO:0007669"/>
    <property type="project" value="TreeGrafter"/>
</dbReference>
<feature type="domain" description="DNA polymerase III beta sliding clamp C-terminal" evidence="13">
    <location>
        <begin position="252"/>
        <end position="371"/>
    </location>
</feature>
<evidence type="ECO:0000256" key="5">
    <source>
        <dbReference type="ARBA" id="ARBA00022679"/>
    </source>
</evidence>
<evidence type="ECO:0000256" key="10">
    <source>
        <dbReference type="PIRNR" id="PIRNR000804"/>
    </source>
</evidence>
<dbReference type="OrthoDB" id="8421503at2"/>
<evidence type="ECO:0000259" key="13">
    <source>
        <dbReference type="Pfam" id="PF02768"/>
    </source>
</evidence>
<keyword evidence="15" id="KW-1185">Reference proteome</keyword>
<evidence type="ECO:0000256" key="2">
    <source>
        <dbReference type="ARBA" id="ARBA00010752"/>
    </source>
</evidence>
<evidence type="ECO:0000256" key="3">
    <source>
        <dbReference type="ARBA" id="ARBA00021035"/>
    </source>
</evidence>
<dbReference type="PANTHER" id="PTHR30478">
    <property type="entry name" value="DNA POLYMERASE III SUBUNIT BETA"/>
    <property type="match status" value="1"/>
</dbReference>
<evidence type="ECO:0000313" key="15">
    <source>
        <dbReference type="Proteomes" id="UP000057158"/>
    </source>
</evidence>
<dbReference type="InterPro" id="IPR046938">
    <property type="entry name" value="DNA_clamp_sf"/>
</dbReference>
<comment type="similarity">
    <text evidence="2 10">Belongs to the beta sliding clamp family.</text>
</comment>
<organism evidence="14 15">
    <name type="scientific">Desulfuromonas soudanensis</name>
    <dbReference type="NCBI Taxonomy" id="1603606"/>
    <lineage>
        <taxon>Bacteria</taxon>
        <taxon>Pseudomonadati</taxon>
        <taxon>Thermodesulfobacteriota</taxon>
        <taxon>Desulfuromonadia</taxon>
        <taxon>Desulfuromonadales</taxon>
        <taxon>Desulfuromonadaceae</taxon>
        <taxon>Desulfuromonas</taxon>
    </lineage>
</organism>
<dbReference type="PANTHER" id="PTHR30478:SF0">
    <property type="entry name" value="BETA SLIDING CLAMP"/>
    <property type="match status" value="1"/>
</dbReference>
<dbReference type="KEGG" id="des:DSOUD_0002"/>
<dbReference type="InterPro" id="IPR022635">
    <property type="entry name" value="DNA_polIII_beta_C"/>
</dbReference>
<comment type="subcellular location">
    <subcellularLocation>
        <location evidence="1 10">Cytoplasm</location>
    </subcellularLocation>
</comment>
<comment type="function">
    <text evidence="10">Confers DNA tethering and processivity to DNA polymerases and other proteins. Acts as a clamp, forming a ring around DNA (a reaction catalyzed by the clamp-loading complex) which diffuses in an ATP-independent manner freely and bidirectionally along dsDNA. Initially characterized for its ability to contact the catalytic subunit of DNA polymerase III (Pol III), a complex, multichain enzyme responsible for most of the replicative synthesis in bacteria; Pol III exhibits 3'-5' exonuclease proofreading activity. The beta chain is required for initiation of replication as well as for processivity of DNA replication.</text>
</comment>
<feature type="domain" description="DNA polymerase III beta sliding clamp central" evidence="12">
    <location>
        <begin position="129"/>
        <end position="249"/>
    </location>
</feature>
<evidence type="ECO:0000256" key="6">
    <source>
        <dbReference type="ARBA" id="ARBA00022695"/>
    </source>
</evidence>
<gene>
    <name evidence="14" type="primary">dnaN</name>
    <name evidence="14" type="ORF">DSOUD_0002</name>
</gene>
<dbReference type="Pfam" id="PF02768">
    <property type="entry name" value="DNA_pol3_beta_3"/>
    <property type="match status" value="1"/>
</dbReference>
<dbReference type="RefSeq" id="WP_053549066.1">
    <property type="nucleotide sequence ID" value="NZ_CP010802.1"/>
</dbReference>
<dbReference type="PIRSF" id="PIRSF000804">
    <property type="entry name" value="DNA_pol_III_b"/>
    <property type="match status" value="1"/>
</dbReference>
<dbReference type="STRING" id="1603606.DSOUD_0002"/>